<evidence type="ECO:0000256" key="2">
    <source>
        <dbReference type="ARBA" id="ARBA00022741"/>
    </source>
</evidence>
<sequence length="441" mass="48009">MQAVTVAQLKEAFRKAHLKRLRTWAKTEPTQLRAASQQVCDHLYNFIQAHYRHLTQVSRGSASDRTTSATPLFIFAYAPLYYEVDLVPLMRRLWSTTTEQRVHILTPVALHSPSGHAPCSSVTNRGKEGEPSAALADPLRRAMVFVEILDEADLETNCVTQGNFKVREFSNALLTPWLMGPGADAASGPTSSGDKKEDGPPHETTRDAECLLKKDRRVRHMVLCDSYSRLFPVAHASGYRPAGLLEYASECATAQLHADVAYSFREVPGVRSELRVNAEREPLHLDDVAMLILVPGVLFDLQTGRRIGKGCGYYDRFLAYHGAHHACGTTASSERATASASLSENAKLNSAEGHQPAARTIVLSDTETGGGPTHCGPPWEVMAVAFDSQVLCSSPSSSQVGAQLGAEVACLKCIPVEEHDQLVHSVVSPSGGVKKVRMRSL</sequence>
<dbReference type="InterPro" id="IPR002698">
    <property type="entry name" value="FTHF_cligase"/>
</dbReference>
<keyword evidence="2" id="KW-0547">Nucleotide-binding</keyword>
<evidence type="ECO:0000256" key="3">
    <source>
        <dbReference type="ARBA" id="ARBA00022840"/>
    </source>
</evidence>
<evidence type="ECO:0000256" key="1">
    <source>
        <dbReference type="ARBA" id="ARBA00010638"/>
    </source>
</evidence>
<accession>A0A0N1I1K4</accession>
<comment type="caution">
    <text evidence="7">The sequence shown here is derived from an EMBL/GenBank/DDBJ whole genome shotgun (WGS) entry which is preliminary data.</text>
</comment>
<dbReference type="GO" id="GO:0009396">
    <property type="term" value="P:folic acid-containing compound biosynthetic process"/>
    <property type="evidence" value="ECO:0007669"/>
    <property type="project" value="TreeGrafter"/>
</dbReference>
<feature type="region of interest" description="Disordered" evidence="6">
    <location>
        <begin position="183"/>
        <end position="207"/>
    </location>
</feature>
<dbReference type="AlphaFoldDB" id="A0A0N1I1K4"/>
<dbReference type="GO" id="GO:0005739">
    <property type="term" value="C:mitochondrion"/>
    <property type="evidence" value="ECO:0007669"/>
    <property type="project" value="TreeGrafter"/>
</dbReference>
<organism evidence="7 8">
    <name type="scientific">Leptomonas seymouri</name>
    <dbReference type="NCBI Taxonomy" id="5684"/>
    <lineage>
        <taxon>Eukaryota</taxon>
        <taxon>Discoba</taxon>
        <taxon>Euglenozoa</taxon>
        <taxon>Kinetoplastea</taxon>
        <taxon>Metakinetoplastina</taxon>
        <taxon>Trypanosomatida</taxon>
        <taxon>Trypanosomatidae</taxon>
        <taxon>Leishmaniinae</taxon>
        <taxon>Leptomonas</taxon>
    </lineage>
</organism>
<evidence type="ECO:0000256" key="6">
    <source>
        <dbReference type="SAM" id="MobiDB-lite"/>
    </source>
</evidence>
<comment type="catalytic activity">
    <reaction evidence="4">
        <text>(6S)-5-formyl-5,6,7,8-tetrahydrofolate + ATP = (6R)-5,10-methenyltetrahydrofolate + ADP + phosphate</text>
        <dbReference type="Rhea" id="RHEA:10488"/>
        <dbReference type="ChEBI" id="CHEBI:30616"/>
        <dbReference type="ChEBI" id="CHEBI:43474"/>
        <dbReference type="ChEBI" id="CHEBI:57455"/>
        <dbReference type="ChEBI" id="CHEBI:57457"/>
        <dbReference type="ChEBI" id="CHEBI:456216"/>
        <dbReference type="EC" id="6.3.3.2"/>
    </reaction>
</comment>
<dbReference type="OrthoDB" id="2015992at2759"/>
<dbReference type="GO" id="GO:0035999">
    <property type="term" value="P:tetrahydrofolate interconversion"/>
    <property type="evidence" value="ECO:0007669"/>
    <property type="project" value="TreeGrafter"/>
</dbReference>
<dbReference type="OMA" id="HEQNIHI"/>
<dbReference type="PANTHER" id="PTHR23407:SF1">
    <property type="entry name" value="5-FORMYLTETRAHYDROFOLATE CYCLO-LIGASE"/>
    <property type="match status" value="1"/>
</dbReference>
<feature type="compositionally biased region" description="Basic and acidic residues" evidence="6">
    <location>
        <begin position="193"/>
        <end position="207"/>
    </location>
</feature>
<gene>
    <name evidence="7" type="ORF">ABL78_7716</name>
</gene>
<dbReference type="Proteomes" id="UP000038009">
    <property type="component" value="Unassembled WGS sequence"/>
</dbReference>
<name>A0A0N1I1K4_LEPSE</name>
<evidence type="ECO:0000256" key="5">
    <source>
        <dbReference type="ARBA" id="ARBA00038966"/>
    </source>
</evidence>
<keyword evidence="8" id="KW-1185">Reference proteome</keyword>
<protein>
    <recommendedName>
        <fullName evidence="5">5-formyltetrahydrofolate cyclo-ligase</fullName>
        <ecNumber evidence="5">6.3.3.2</ecNumber>
    </recommendedName>
</protein>
<dbReference type="GO" id="GO:0030272">
    <property type="term" value="F:5-formyltetrahydrofolate cyclo-ligase activity"/>
    <property type="evidence" value="ECO:0007669"/>
    <property type="project" value="UniProtKB-EC"/>
</dbReference>
<keyword evidence="3" id="KW-0067">ATP-binding</keyword>
<evidence type="ECO:0000313" key="8">
    <source>
        <dbReference type="Proteomes" id="UP000038009"/>
    </source>
</evidence>
<dbReference type="VEuPathDB" id="TriTrypDB:Lsey_0406_0040"/>
<dbReference type="GO" id="GO:0005524">
    <property type="term" value="F:ATP binding"/>
    <property type="evidence" value="ECO:0007669"/>
    <property type="project" value="UniProtKB-KW"/>
</dbReference>
<dbReference type="InterPro" id="IPR024185">
    <property type="entry name" value="FTHF_cligase-like_sf"/>
</dbReference>
<evidence type="ECO:0000256" key="4">
    <source>
        <dbReference type="ARBA" id="ARBA00036539"/>
    </source>
</evidence>
<dbReference type="EC" id="6.3.3.2" evidence="5"/>
<evidence type="ECO:0000313" key="7">
    <source>
        <dbReference type="EMBL" id="KPI83258.1"/>
    </source>
</evidence>
<dbReference type="PANTHER" id="PTHR23407">
    <property type="entry name" value="ATPASE INHIBITOR/5-FORMYLTETRAHYDROFOLATE CYCLO-LIGASE"/>
    <property type="match status" value="1"/>
</dbReference>
<dbReference type="Pfam" id="PF01812">
    <property type="entry name" value="5-FTHF_cyc-lig"/>
    <property type="match status" value="1"/>
</dbReference>
<dbReference type="Gene3D" id="3.40.50.10420">
    <property type="entry name" value="NagB/RpiA/CoA transferase-like"/>
    <property type="match status" value="2"/>
</dbReference>
<reference evidence="7 8" key="1">
    <citation type="journal article" date="2015" name="PLoS Pathog.">
        <title>Leptomonas seymouri: Adaptations to the Dixenous Life Cycle Analyzed by Genome Sequencing, Transcriptome Profiling and Co-infection with Leishmania donovani.</title>
        <authorList>
            <person name="Kraeva N."/>
            <person name="Butenko A."/>
            <person name="Hlavacova J."/>
            <person name="Kostygov A."/>
            <person name="Myskova J."/>
            <person name="Grybchuk D."/>
            <person name="Lestinova T."/>
            <person name="Votypka J."/>
            <person name="Volf P."/>
            <person name="Opperdoes F."/>
            <person name="Flegontov P."/>
            <person name="Lukes J."/>
            <person name="Yurchenko V."/>
        </authorList>
    </citation>
    <scope>NUCLEOTIDE SEQUENCE [LARGE SCALE GENOMIC DNA]</scope>
    <source>
        <strain evidence="7 8">ATCC 30220</strain>
    </source>
</reference>
<dbReference type="SUPFAM" id="SSF100950">
    <property type="entry name" value="NagB/RpiA/CoA transferase-like"/>
    <property type="match status" value="1"/>
</dbReference>
<proteinExistence type="inferred from homology"/>
<comment type="similarity">
    <text evidence="1">Belongs to the 5-formyltetrahydrofolate cyclo-ligase family.</text>
</comment>
<dbReference type="EMBL" id="LJSK01000406">
    <property type="protein sequence ID" value="KPI83258.1"/>
    <property type="molecule type" value="Genomic_DNA"/>
</dbReference>
<dbReference type="InterPro" id="IPR037171">
    <property type="entry name" value="NagB/RpiA_transferase-like"/>
</dbReference>